<dbReference type="PANTHER" id="PTHR34378">
    <property type="entry name" value="GLUTAMATE--CYSTEINE LIGASE, CHLOROPLASTIC"/>
    <property type="match status" value="1"/>
</dbReference>
<keyword evidence="7" id="KW-1185">Reference proteome</keyword>
<dbReference type="AlphaFoldDB" id="A0A975AGT6"/>
<dbReference type="Gene3D" id="3.30.590.20">
    <property type="match status" value="1"/>
</dbReference>
<dbReference type="GO" id="GO:0005524">
    <property type="term" value="F:ATP binding"/>
    <property type="evidence" value="ECO:0007669"/>
    <property type="project" value="UniProtKB-UniRule"/>
</dbReference>
<sequence>MDYSAENVKRIAAYIKSGEKKPGQCSIGMEFEHILVYRDTLKSVTYDDAKGMESIFLGLEKKGWDLTRENNRILGAVRDGDAITLEPGGQVEVSVKHTLDLGETERRYLLFLEDIKPILDNNGQGLIALGYHPASVIEEIPFIPKRRYVFMSKYLGEKDTHGHHMMKGSASAQVVIDYANEEDFIKKFRVANSLTVVLSYLFDNTPVFEGKPWEHHMARTNIWNHVDKDRSGVMKGSLDQIFGYDEYAAYVWNKPVVIGLLDGAYEFAGEQTTAEVYRDRLMSEVEIEHVLSMFFPDVRAKRYIEIRMCDSVPHPWNVSLAALVKGIFYDPDNLEFFYQTSKEVTEAMVQDWKDAMISGDDRLEEVKAQGELLLNKAMEGLDAEGQRFLEPLLELFHAQGNMATLLKKSIEKGDPDPFGRVFAT</sequence>
<dbReference type="PIRSF" id="PIRSF017901">
    <property type="entry name" value="GCL"/>
    <property type="match status" value="1"/>
</dbReference>
<evidence type="ECO:0000313" key="7">
    <source>
        <dbReference type="Proteomes" id="UP000663499"/>
    </source>
</evidence>
<dbReference type="GO" id="GO:0004357">
    <property type="term" value="F:glutamate-cysteine ligase activity"/>
    <property type="evidence" value="ECO:0007669"/>
    <property type="project" value="UniProtKB-UniRule"/>
</dbReference>
<comment type="function">
    <text evidence="5">Catalyzes the synthesis of gamma-glutamylcysteine (gamma-GC).</text>
</comment>
<evidence type="ECO:0000256" key="2">
    <source>
        <dbReference type="ARBA" id="ARBA00022741"/>
    </source>
</evidence>
<dbReference type="Pfam" id="PF04107">
    <property type="entry name" value="GCS2"/>
    <property type="match status" value="1"/>
</dbReference>
<protein>
    <recommendedName>
        <fullName evidence="5">Glutamate--cysteine ligase</fullName>
        <ecNumber evidence="5">6.3.2.2</ecNumber>
    </recommendedName>
</protein>
<name>A0A975AGT6_9FIRM</name>
<keyword evidence="2 5" id="KW-0547">Nucleotide-binding</keyword>
<organism evidence="6 7">
    <name type="scientific">Alkalibacter rhizosphaerae</name>
    <dbReference type="NCBI Taxonomy" id="2815577"/>
    <lineage>
        <taxon>Bacteria</taxon>
        <taxon>Bacillati</taxon>
        <taxon>Bacillota</taxon>
        <taxon>Clostridia</taxon>
        <taxon>Eubacteriales</taxon>
        <taxon>Eubacteriaceae</taxon>
        <taxon>Alkalibacter</taxon>
    </lineage>
</organism>
<keyword evidence="3 5" id="KW-0067">ATP-binding</keyword>
<dbReference type="Proteomes" id="UP000663499">
    <property type="component" value="Chromosome"/>
</dbReference>
<dbReference type="InterPro" id="IPR014746">
    <property type="entry name" value="Gln_synth/guanido_kin_cat_dom"/>
</dbReference>
<dbReference type="RefSeq" id="WP_207299236.1">
    <property type="nucleotide sequence ID" value="NZ_CP071444.1"/>
</dbReference>
<evidence type="ECO:0000256" key="4">
    <source>
        <dbReference type="ARBA" id="ARBA00048819"/>
    </source>
</evidence>
<evidence type="ECO:0000313" key="6">
    <source>
        <dbReference type="EMBL" id="QSX07894.1"/>
    </source>
</evidence>
<dbReference type="GO" id="GO:0006750">
    <property type="term" value="P:glutathione biosynthetic process"/>
    <property type="evidence" value="ECO:0007669"/>
    <property type="project" value="UniProtKB-UniRule"/>
</dbReference>
<gene>
    <name evidence="6" type="ORF">J0B03_08750</name>
</gene>
<evidence type="ECO:0000256" key="3">
    <source>
        <dbReference type="ARBA" id="ARBA00022840"/>
    </source>
</evidence>
<evidence type="ECO:0000256" key="5">
    <source>
        <dbReference type="PIRNR" id="PIRNR017901"/>
    </source>
</evidence>
<dbReference type="SUPFAM" id="SSF55931">
    <property type="entry name" value="Glutamine synthetase/guanido kinase"/>
    <property type="match status" value="1"/>
</dbReference>
<dbReference type="InterPro" id="IPR035434">
    <property type="entry name" value="GCL_bact_plant"/>
</dbReference>
<comment type="catalytic activity">
    <reaction evidence="4 5">
        <text>L-cysteine + L-glutamate + ATP = gamma-L-glutamyl-L-cysteine + ADP + phosphate + H(+)</text>
        <dbReference type="Rhea" id="RHEA:13285"/>
        <dbReference type="ChEBI" id="CHEBI:15378"/>
        <dbReference type="ChEBI" id="CHEBI:29985"/>
        <dbReference type="ChEBI" id="CHEBI:30616"/>
        <dbReference type="ChEBI" id="CHEBI:35235"/>
        <dbReference type="ChEBI" id="CHEBI:43474"/>
        <dbReference type="ChEBI" id="CHEBI:58173"/>
        <dbReference type="ChEBI" id="CHEBI:456216"/>
        <dbReference type="EC" id="6.3.2.2"/>
    </reaction>
</comment>
<evidence type="ECO:0000256" key="1">
    <source>
        <dbReference type="ARBA" id="ARBA00022598"/>
    </source>
</evidence>
<accession>A0A975AGT6</accession>
<proteinExistence type="inferred from homology"/>
<dbReference type="InterPro" id="IPR006336">
    <property type="entry name" value="GCS2"/>
</dbReference>
<dbReference type="PANTHER" id="PTHR34378:SF1">
    <property type="entry name" value="GLUTAMATE--CYSTEINE LIGASE, CHLOROPLASTIC"/>
    <property type="match status" value="1"/>
</dbReference>
<keyword evidence="1 5" id="KW-0436">Ligase</keyword>
<reference evidence="6" key="1">
    <citation type="submission" date="2021-03" db="EMBL/GenBank/DDBJ databases">
        <title>Alkalibacter marinus sp. nov., isolated from tidal flat sediment.</title>
        <authorList>
            <person name="Namirimu T."/>
            <person name="Yang J.-A."/>
            <person name="Yang S.-H."/>
            <person name="Kim Y.-J."/>
            <person name="Kwon K.K."/>
        </authorList>
    </citation>
    <scope>NUCLEOTIDE SEQUENCE</scope>
    <source>
        <strain evidence="6">ES005</strain>
    </source>
</reference>
<dbReference type="EMBL" id="CP071444">
    <property type="protein sequence ID" value="QSX07894.1"/>
    <property type="molecule type" value="Genomic_DNA"/>
</dbReference>
<comment type="similarity">
    <text evidence="5">Belongs to the glutamate--cysteine ligase type 2 family. EgtA subfamily.</text>
</comment>
<dbReference type="EC" id="6.3.2.2" evidence="5"/>
<dbReference type="KEGG" id="alka:J0B03_08750"/>